<dbReference type="PROSITE" id="PS51819">
    <property type="entry name" value="VOC"/>
    <property type="match status" value="1"/>
</dbReference>
<dbReference type="Proteomes" id="UP000014155">
    <property type="component" value="Unassembled WGS sequence"/>
</dbReference>
<organism evidence="2 3">
    <name type="scientific">Ruminiclostridium cellobioparum subsp. termitidis CT1112</name>
    <dbReference type="NCBI Taxonomy" id="1195236"/>
    <lineage>
        <taxon>Bacteria</taxon>
        <taxon>Bacillati</taxon>
        <taxon>Bacillota</taxon>
        <taxon>Clostridia</taxon>
        <taxon>Eubacteriales</taxon>
        <taxon>Oscillospiraceae</taxon>
        <taxon>Ruminiclostridium</taxon>
    </lineage>
</organism>
<dbReference type="InterPro" id="IPR029068">
    <property type="entry name" value="Glyas_Bleomycin-R_OHBP_Dase"/>
</dbReference>
<dbReference type="RefSeq" id="WP_004622749.1">
    <property type="nucleotide sequence ID" value="NZ_AORV01000002.1"/>
</dbReference>
<protein>
    <submittedName>
        <fullName evidence="2">Glyoxalase/Bleomycin resistance protein/Dioxygenase superfamily</fullName>
    </submittedName>
</protein>
<dbReference type="SUPFAM" id="SSF54593">
    <property type="entry name" value="Glyoxalase/Bleomycin resistance protein/Dihydroxybiphenyl dioxygenase"/>
    <property type="match status" value="1"/>
</dbReference>
<dbReference type="InterPro" id="IPR004360">
    <property type="entry name" value="Glyas_Fos-R_dOase_dom"/>
</dbReference>
<evidence type="ECO:0000313" key="2">
    <source>
        <dbReference type="EMBL" id="EMS74191.1"/>
    </source>
</evidence>
<proteinExistence type="predicted"/>
<name>S0FV89_RUMCE</name>
<dbReference type="Pfam" id="PF00903">
    <property type="entry name" value="Glyoxalase"/>
    <property type="match status" value="1"/>
</dbReference>
<keyword evidence="2" id="KW-0560">Oxidoreductase</keyword>
<comment type="caution">
    <text evidence="2">The sequence shown here is derived from an EMBL/GenBank/DDBJ whole genome shotgun (WGS) entry which is preliminary data.</text>
</comment>
<reference evidence="2 3" key="1">
    <citation type="journal article" date="2013" name="Genome Announc.">
        <title>Draft Genome Sequence of the Cellulolytic, Mesophilic, Anaerobic Bacterium Clostridium termitidis Strain CT1112 (DSM 5398).</title>
        <authorList>
            <person name="Lal S."/>
            <person name="Ramachandran U."/>
            <person name="Zhang X."/>
            <person name="Munir R."/>
            <person name="Sparling R."/>
            <person name="Levin D.B."/>
        </authorList>
    </citation>
    <scope>NUCLEOTIDE SEQUENCE [LARGE SCALE GENOMIC DNA]</scope>
    <source>
        <strain evidence="2 3">CT1112</strain>
    </source>
</reference>
<gene>
    <name evidence="2" type="ORF">CTER_0062</name>
</gene>
<evidence type="ECO:0000259" key="1">
    <source>
        <dbReference type="PROSITE" id="PS51819"/>
    </source>
</evidence>
<dbReference type="EMBL" id="AORV01000002">
    <property type="protein sequence ID" value="EMS74191.1"/>
    <property type="molecule type" value="Genomic_DNA"/>
</dbReference>
<dbReference type="GO" id="GO:0051213">
    <property type="term" value="F:dioxygenase activity"/>
    <property type="evidence" value="ECO:0007669"/>
    <property type="project" value="UniProtKB-KW"/>
</dbReference>
<keyword evidence="2" id="KW-0223">Dioxygenase</keyword>
<dbReference type="STRING" id="1195236.CTER_0062"/>
<dbReference type="eggNOG" id="COG0346">
    <property type="taxonomic scope" value="Bacteria"/>
</dbReference>
<keyword evidence="3" id="KW-1185">Reference proteome</keyword>
<evidence type="ECO:0000313" key="3">
    <source>
        <dbReference type="Proteomes" id="UP000014155"/>
    </source>
</evidence>
<accession>S0FV89</accession>
<dbReference type="InterPro" id="IPR037523">
    <property type="entry name" value="VOC_core"/>
</dbReference>
<sequence>MKNIKYVHTNLIARDWRSLAQFYIEVLGCRPTYPERDLAGEWIDKLTGIPGVRVRGIHLSLPGYEDGPTLEIFEYSPENDRSDGQAINLRGLGHLAFHVDDVEKVLEAVISHGGRPIGEIVKKEYPKLGLLTAVYVRDPEGNFIELQNWKR</sequence>
<dbReference type="Gene3D" id="3.10.180.10">
    <property type="entry name" value="2,3-Dihydroxybiphenyl 1,2-Dioxygenase, domain 1"/>
    <property type="match status" value="1"/>
</dbReference>
<feature type="domain" description="VOC" evidence="1">
    <location>
        <begin position="5"/>
        <end position="149"/>
    </location>
</feature>
<dbReference type="PATRIC" id="fig|1195236.3.peg.62"/>
<dbReference type="AlphaFoldDB" id="S0FV89"/>